<reference evidence="1 2" key="1">
    <citation type="submission" date="2015-12" db="EMBL/GenBank/DDBJ databases">
        <authorList>
            <person name="Shamseldin A."/>
            <person name="Moawad H."/>
            <person name="Abd El-Rahim W.M."/>
            <person name="Sadowsky M.J."/>
        </authorList>
    </citation>
    <scope>NUCLEOTIDE SEQUENCE [LARGE SCALE GENOMIC DNA]</scope>
    <source>
        <strain evidence="1 2">DG5B</strain>
    </source>
</reference>
<accession>A0A0U4CDU7</accession>
<proteinExistence type="predicted"/>
<organism evidence="1 2">
    <name type="scientific">Hymenobacter sedentarius</name>
    <dbReference type="NCBI Taxonomy" id="1411621"/>
    <lineage>
        <taxon>Bacteria</taxon>
        <taxon>Pseudomonadati</taxon>
        <taxon>Bacteroidota</taxon>
        <taxon>Cytophagia</taxon>
        <taxon>Cytophagales</taxon>
        <taxon>Hymenobacteraceae</taxon>
        <taxon>Hymenobacter</taxon>
    </lineage>
</organism>
<gene>
    <name evidence="1" type="ORF">AUC43_15220</name>
</gene>
<dbReference type="KEGG" id="hyg:AUC43_15220"/>
<protein>
    <recommendedName>
        <fullName evidence="3">HNH nuclease domain-containing protein</fullName>
    </recommendedName>
</protein>
<keyword evidence="2" id="KW-1185">Reference proteome</keyword>
<dbReference type="Gene3D" id="3.90.75.20">
    <property type="match status" value="1"/>
</dbReference>
<evidence type="ECO:0008006" key="3">
    <source>
        <dbReference type="Google" id="ProtNLM"/>
    </source>
</evidence>
<dbReference type="InterPro" id="IPR044925">
    <property type="entry name" value="His-Me_finger_sf"/>
</dbReference>
<sequence>MGTLSPLLEPFPSEVHESINSIYGPRALWPEHEWKDVPGFPNYQASSGGLVWSNDAETLCHLYSDKKGGNMVKLVNGYDQTWMVVPKLIASCFVPNANLRNSYVVHINGVRTDNRAANLRWAHRSELTLELQAVTDKRLKMGPGDSPFHLSKEDVQFIREGNAAGVSSYVLAREFGVSRTTILSLLRGDTHRFRN</sequence>
<evidence type="ECO:0000313" key="1">
    <source>
        <dbReference type="EMBL" id="ALW86313.1"/>
    </source>
</evidence>
<dbReference type="AlphaFoldDB" id="A0A0U4CDU7"/>
<dbReference type="Proteomes" id="UP000059542">
    <property type="component" value="Chromosome"/>
</dbReference>
<dbReference type="EMBL" id="CP013909">
    <property type="protein sequence ID" value="ALW86313.1"/>
    <property type="molecule type" value="Genomic_DNA"/>
</dbReference>
<evidence type="ECO:0000313" key="2">
    <source>
        <dbReference type="Proteomes" id="UP000059542"/>
    </source>
</evidence>
<dbReference type="SUPFAM" id="SSF54060">
    <property type="entry name" value="His-Me finger endonucleases"/>
    <property type="match status" value="1"/>
</dbReference>
<name>A0A0U4CDU7_9BACT</name>
<dbReference type="STRING" id="1411621.AUC43_15220"/>